<accession>A0A2T5IL72</accession>
<evidence type="ECO:0000313" key="2">
    <source>
        <dbReference type="Proteomes" id="UP000244223"/>
    </source>
</evidence>
<name>A0A2T5IL72_9GAMM</name>
<dbReference type="OrthoDB" id="9831738at2"/>
<dbReference type="AlphaFoldDB" id="A0A2T5IL72"/>
<sequence length="174" mass="19542">MSDSVKIRAIVHGYKGDMMCVSAVMDEASGFLLIIDAQKFDADMDFTPDLTILTNVNLIPTWTMFFKEEQLKEAIEAYHSLSGNELLELESDVQRYDPVTVIQFNGMKETGAEYRFNENISNSHVGVLMCALYSQKQLKIRASLSAQSQVIEGNQQKPKSNPFVIEPVTVGCFF</sequence>
<evidence type="ECO:0000313" key="1">
    <source>
        <dbReference type="EMBL" id="PTQ84572.1"/>
    </source>
</evidence>
<keyword evidence="2" id="KW-1185">Reference proteome</keyword>
<organism evidence="1 2">
    <name type="scientific">Agitococcus lubricus</name>
    <dbReference type="NCBI Taxonomy" id="1077255"/>
    <lineage>
        <taxon>Bacteria</taxon>
        <taxon>Pseudomonadati</taxon>
        <taxon>Pseudomonadota</taxon>
        <taxon>Gammaproteobacteria</taxon>
        <taxon>Moraxellales</taxon>
        <taxon>Moraxellaceae</taxon>
        <taxon>Agitococcus</taxon>
    </lineage>
</organism>
<comment type="caution">
    <text evidence="1">The sequence shown here is derived from an EMBL/GenBank/DDBJ whole genome shotgun (WGS) entry which is preliminary data.</text>
</comment>
<reference evidence="1 2" key="1">
    <citation type="submission" date="2018-04" db="EMBL/GenBank/DDBJ databases">
        <title>Genomic Encyclopedia of Archaeal and Bacterial Type Strains, Phase II (KMG-II): from individual species to whole genera.</title>
        <authorList>
            <person name="Goeker M."/>
        </authorList>
    </citation>
    <scope>NUCLEOTIDE SEQUENCE [LARGE SCALE GENOMIC DNA]</scope>
    <source>
        <strain evidence="1 2">DSM 5822</strain>
    </source>
</reference>
<proteinExistence type="predicted"/>
<dbReference type="Proteomes" id="UP000244223">
    <property type="component" value="Unassembled WGS sequence"/>
</dbReference>
<dbReference type="EMBL" id="QAON01000059">
    <property type="protein sequence ID" value="PTQ84572.1"/>
    <property type="molecule type" value="Genomic_DNA"/>
</dbReference>
<protein>
    <submittedName>
        <fullName evidence="1">Uncharacterized protein</fullName>
    </submittedName>
</protein>
<dbReference type="RefSeq" id="WP_107867173.1">
    <property type="nucleotide sequence ID" value="NZ_QAON01000059.1"/>
</dbReference>
<gene>
    <name evidence="1" type="ORF">C8N29_1592</name>
</gene>